<evidence type="ECO:0000256" key="1">
    <source>
        <dbReference type="SAM" id="MobiDB-lite"/>
    </source>
</evidence>
<dbReference type="AlphaFoldDB" id="A0A8J2UDB0"/>
<feature type="compositionally biased region" description="Basic residues" evidence="1">
    <location>
        <begin position="62"/>
        <end position="74"/>
    </location>
</feature>
<name>A0A8J2UDB0_9BACT</name>
<keyword evidence="3" id="KW-1185">Reference proteome</keyword>
<feature type="region of interest" description="Disordered" evidence="1">
    <location>
        <begin position="1"/>
        <end position="74"/>
    </location>
</feature>
<protein>
    <recommendedName>
        <fullName evidence="4">YfhD family protein</fullName>
    </recommendedName>
</protein>
<dbReference type="RefSeq" id="WP_188931650.1">
    <property type="nucleotide sequence ID" value="NZ_BMJC01000002.1"/>
</dbReference>
<feature type="compositionally biased region" description="Basic and acidic residues" evidence="1">
    <location>
        <begin position="9"/>
        <end position="26"/>
    </location>
</feature>
<proteinExistence type="predicted"/>
<feature type="compositionally biased region" description="Acidic residues" evidence="1">
    <location>
        <begin position="30"/>
        <end position="44"/>
    </location>
</feature>
<reference evidence="2" key="2">
    <citation type="submission" date="2020-09" db="EMBL/GenBank/DDBJ databases">
        <authorList>
            <person name="Sun Q."/>
            <person name="Zhou Y."/>
        </authorList>
    </citation>
    <scope>NUCLEOTIDE SEQUENCE</scope>
    <source>
        <strain evidence="2">CGMCC 1.15448</strain>
    </source>
</reference>
<evidence type="ECO:0008006" key="4">
    <source>
        <dbReference type="Google" id="ProtNLM"/>
    </source>
</evidence>
<gene>
    <name evidence="2" type="ORF">GCM10011511_23110</name>
</gene>
<reference evidence="2" key="1">
    <citation type="journal article" date="2014" name="Int. J. Syst. Evol. Microbiol.">
        <title>Complete genome sequence of Corynebacterium casei LMG S-19264T (=DSM 44701T), isolated from a smear-ripened cheese.</title>
        <authorList>
            <consortium name="US DOE Joint Genome Institute (JGI-PGF)"/>
            <person name="Walter F."/>
            <person name="Albersmeier A."/>
            <person name="Kalinowski J."/>
            <person name="Ruckert C."/>
        </authorList>
    </citation>
    <scope>NUCLEOTIDE SEQUENCE</scope>
    <source>
        <strain evidence="2">CGMCC 1.15448</strain>
    </source>
</reference>
<evidence type="ECO:0000313" key="2">
    <source>
        <dbReference type="EMBL" id="GGA99170.1"/>
    </source>
</evidence>
<dbReference type="Proteomes" id="UP000607559">
    <property type="component" value="Unassembled WGS sequence"/>
</dbReference>
<sequence length="74" mass="8438">MSNNKSKKPGKDPVHEAEEQAEKDILNDPELSDSDPTDDLDESELAQRDNSDEEAFDELEKKRPKPKHHPEKGK</sequence>
<accession>A0A8J2UDB0</accession>
<dbReference type="EMBL" id="BMJC01000002">
    <property type="protein sequence ID" value="GGA99170.1"/>
    <property type="molecule type" value="Genomic_DNA"/>
</dbReference>
<comment type="caution">
    <text evidence="2">The sequence shown here is derived from an EMBL/GenBank/DDBJ whole genome shotgun (WGS) entry which is preliminary data.</text>
</comment>
<organism evidence="2 3">
    <name type="scientific">Puia dinghuensis</name>
    <dbReference type="NCBI Taxonomy" id="1792502"/>
    <lineage>
        <taxon>Bacteria</taxon>
        <taxon>Pseudomonadati</taxon>
        <taxon>Bacteroidota</taxon>
        <taxon>Chitinophagia</taxon>
        <taxon>Chitinophagales</taxon>
        <taxon>Chitinophagaceae</taxon>
        <taxon>Puia</taxon>
    </lineage>
</organism>
<evidence type="ECO:0000313" key="3">
    <source>
        <dbReference type="Proteomes" id="UP000607559"/>
    </source>
</evidence>